<dbReference type="EMBL" id="JAUKTR010000003">
    <property type="protein sequence ID" value="MDO1559648.1"/>
    <property type="molecule type" value="Genomic_DNA"/>
</dbReference>
<keyword evidence="2" id="KW-1185">Reference proteome</keyword>
<proteinExistence type="predicted"/>
<name>A0ABT8SM63_9CAUL</name>
<reference evidence="1" key="1">
    <citation type="submission" date="2023-07" db="EMBL/GenBank/DDBJ databases">
        <title>Brevundimonas soil sp. nov., isolated from the soil of chemical plant.</title>
        <authorList>
            <person name="Wu N."/>
        </authorList>
    </citation>
    <scope>NUCLEOTIDE SEQUENCE</scope>
    <source>
        <strain evidence="1">XZ-24</strain>
    </source>
</reference>
<evidence type="ECO:0000313" key="2">
    <source>
        <dbReference type="Proteomes" id="UP001169063"/>
    </source>
</evidence>
<comment type="caution">
    <text evidence="1">The sequence shown here is derived from an EMBL/GenBank/DDBJ whole genome shotgun (WGS) entry which is preliminary data.</text>
</comment>
<protein>
    <submittedName>
        <fullName evidence="1">Uncharacterized protein</fullName>
    </submittedName>
</protein>
<gene>
    <name evidence="1" type="ORF">Q0812_09430</name>
</gene>
<dbReference type="RefSeq" id="WP_302110070.1">
    <property type="nucleotide sequence ID" value="NZ_JAUKTR010000003.1"/>
</dbReference>
<accession>A0ABT8SM63</accession>
<evidence type="ECO:0000313" key="1">
    <source>
        <dbReference type="EMBL" id="MDO1559648.1"/>
    </source>
</evidence>
<dbReference type="Proteomes" id="UP001169063">
    <property type="component" value="Unassembled WGS sequence"/>
</dbReference>
<sequence length="65" mass="7247">MSYICYVETETSPVPHLQALSADGLEAAREEAMRVARLHSRPKALHLYLGDERLESIQLEGLLAP</sequence>
<organism evidence="1 2">
    <name type="scientific">Peiella sedimenti</name>
    <dbReference type="NCBI Taxonomy" id="3061083"/>
    <lineage>
        <taxon>Bacteria</taxon>
        <taxon>Pseudomonadati</taxon>
        <taxon>Pseudomonadota</taxon>
        <taxon>Alphaproteobacteria</taxon>
        <taxon>Caulobacterales</taxon>
        <taxon>Caulobacteraceae</taxon>
        <taxon>Peiella</taxon>
    </lineage>
</organism>